<organism evidence="2 3">
    <name type="scientific">Hyphobacterium vulgare</name>
    <dbReference type="NCBI Taxonomy" id="1736751"/>
    <lineage>
        <taxon>Bacteria</taxon>
        <taxon>Pseudomonadati</taxon>
        <taxon>Pseudomonadota</taxon>
        <taxon>Alphaproteobacteria</taxon>
        <taxon>Maricaulales</taxon>
        <taxon>Maricaulaceae</taxon>
        <taxon>Hyphobacterium</taxon>
    </lineage>
</organism>
<keyword evidence="1" id="KW-0472">Membrane</keyword>
<sequence>MTPYEAASLFVAFAEAAQTGFANYIAILSGMLAASWFFAHRLTRLMAAILIFIFTVAAAGFGNEVFSIYSDLARLGAYLHEIGQAPEAGLGWLGPVRGPAGSMAPIPYIVLSLCLMGYVAALWFFFHVRKIRREEVTESA</sequence>
<accession>A0ABV6ZTW7</accession>
<evidence type="ECO:0000313" key="2">
    <source>
        <dbReference type="EMBL" id="MFC2924880.1"/>
    </source>
</evidence>
<protein>
    <submittedName>
        <fullName evidence="2">Uncharacterized protein</fullName>
    </submittedName>
</protein>
<comment type="caution">
    <text evidence="2">The sequence shown here is derived from an EMBL/GenBank/DDBJ whole genome shotgun (WGS) entry which is preliminary data.</text>
</comment>
<feature type="transmembrane region" description="Helical" evidence="1">
    <location>
        <begin position="106"/>
        <end position="126"/>
    </location>
</feature>
<keyword evidence="1" id="KW-1133">Transmembrane helix</keyword>
<keyword evidence="1" id="KW-0812">Transmembrane</keyword>
<keyword evidence="3" id="KW-1185">Reference proteome</keyword>
<reference evidence="3" key="1">
    <citation type="journal article" date="2019" name="Int. J. Syst. Evol. Microbiol.">
        <title>The Global Catalogue of Microorganisms (GCM) 10K type strain sequencing project: providing services to taxonomists for standard genome sequencing and annotation.</title>
        <authorList>
            <consortium name="The Broad Institute Genomics Platform"/>
            <consortium name="The Broad Institute Genome Sequencing Center for Infectious Disease"/>
            <person name="Wu L."/>
            <person name="Ma J."/>
        </authorList>
    </citation>
    <scope>NUCLEOTIDE SEQUENCE [LARGE SCALE GENOMIC DNA]</scope>
    <source>
        <strain evidence="3">KCTC 52487</strain>
    </source>
</reference>
<feature type="transmembrane region" description="Helical" evidence="1">
    <location>
        <begin position="20"/>
        <end position="38"/>
    </location>
</feature>
<gene>
    <name evidence="2" type="ORF">ACFOOR_02040</name>
</gene>
<dbReference type="RefSeq" id="WP_343163417.1">
    <property type="nucleotide sequence ID" value="NZ_JBHRSV010000001.1"/>
</dbReference>
<evidence type="ECO:0000313" key="3">
    <source>
        <dbReference type="Proteomes" id="UP001595379"/>
    </source>
</evidence>
<name>A0ABV6ZTW7_9PROT</name>
<dbReference type="Proteomes" id="UP001595379">
    <property type="component" value="Unassembled WGS sequence"/>
</dbReference>
<dbReference type="EMBL" id="JBHRSV010000001">
    <property type="protein sequence ID" value="MFC2924880.1"/>
    <property type="molecule type" value="Genomic_DNA"/>
</dbReference>
<feature type="transmembrane region" description="Helical" evidence="1">
    <location>
        <begin position="45"/>
        <end position="62"/>
    </location>
</feature>
<evidence type="ECO:0000256" key="1">
    <source>
        <dbReference type="SAM" id="Phobius"/>
    </source>
</evidence>
<proteinExistence type="predicted"/>